<gene>
    <name evidence="3" type="ORF">Sangu_0475300</name>
</gene>
<dbReference type="InterPro" id="IPR005123">
    <property type="entry name" value="Oxoglu/Fe-dep_dioxygenase_dom"/>
</dbReference>
<feature type="domain" description="Fe2OG dioxygenase" evidence="2">
    <location>
        <begin position="204"/>
        <end position="325"/>
    </location>
</feature>
<evidence type="ECO:0000256" key="1">
    <source>
        <dbReference type="RuleBase" id="RU003682"/>
    </source>
</evidence>
<dbReference type="InterPro" id="IPR044861">
    <property type="entry name" value="IPNS-like_FE2OG_OXY"/>
</dbReference>
<comment type="caution">
    <text evidence="3">The sequence shown here is derived from an EMBL/GenBank/DDBJ whole genome shotgun (WGS) entry which is preliminary data.</text>
</comment>
<dbReference type="PROSITE" id="PS51471">
    <property type="entry name" value="FE2OG_OXY"/>
    <property type="match status" value="1"/>
</dbReference>
<keyword evidence="1" id="KW-0408">Iron</keyword>
<protein>
    <submittedName>
        <fullName evidence="3">Gibberellin 2-beta-dioxygenase 2</fullName>
    </submittedName>
</protein>
<sequence length="373" mass="41681">MVVASPAPLRTKKARPAGIPVIDLSLERSKLCELLVKACEEFGVSRWRIMEFQEKSSPDWKGKGRSFSQSLHARSNGPGLPLPLVMAARISGSMEIKESWSILSWKLILIPFLRDPNPSPPVLPTSDESMTLSLLIMETNTWNPNLGRDKNSAVLFKANICTSCAVNDYLDAVRNLACDVLEMLAEGLWVQDKSIFSNLIRDPNSDSCFRINHYPSPLNVADHHDAWINPSSHLFDHNHPKTRIGFGEHSDPQILTILRSNNVGGLQILSPDGLWIPIQPDSDKFCVFVGDAFQAMSNGRFTSVRHRAVANSVKARMSMMYFAAPAPNASIAPIQQMVSCENPCLYRPFTWAEYKATAYSLRLADNRLDLFRN</sequence>
<dbReference type="Gene3D" id="2.60.120.330">
    <property type="entry name" value="B-lactam Antibiotic, Isopenicillin N Synthase, Chain"/>
    <property type="match status" value="1"/>
</dbReference>
<accession>A0AAW2QUU4</accession>
<organism evidence="3">
    <name type="scientific">Sesamum angustifolium</name>
    <dbReference type="NCBI Taxonomy" id="2727405"/>
    <lineage>
        <taxon>Eukaryota</taxon>
        <taxon>Viridiplantae</taxon>
        <taxon>Streptophyta</taxon>
        <taxon>Embryophyta</taxon>
        <taxon>Tracheophyta</taxon>
        <taxon>Spermatophyta</taxon>
        <taxon>Magnoliopsida</taxon>
        <taxon>eudicotyledons</taxon>
        <taxon>Gunneridae</taxon>
        <taxon>Pentapetalae</taxon>
        <taxon>asterids</taxon>
        <taxon>lamiids</taxon>
        <taxon>Lamiales</taxon>
        <taxon>Pedaliaceae</taxon>
        <taxon>Sesamum</taxon>
    </lineage>
</organism>
<dbReference type="InterPro" id="IPR027443">
    <property type="entry name" value="IPNS-like_sf"/>
</dbReference>
<reference evidence="3" key="2">
    <citation type="journal article" date="2024" name="Plant">
        <title>Genomic evolution and insights into agronomic trait innovations of Sesamum species.</title>
        <authorList>
            <person name="Miao H."/>
            <person name="Wang L."/>
            <person name="Qu L."/>
            <person name="Liu H."/>
            <person name="Sun Y."/>
            <person name="Le M."/>
            <person name="Wang Q."/>
            <person name="Wei S."/>
            <person name="Zheng Y."/>
            <person name="Lin W."/>
            <person name="Duan Y."/>
            <person name="Cao H."/>
            <person name="Xiong S."/>
            <person name="Wang X."/>
            <person name="Wei L."/>
            <person name="Li C."/>
            <person name="Ma Q."/>
            <person name="Ju M."/>
            <person name="Zhao R."/>
            <person name="Li G."/>
            <person name="Mu C."/>
            <person name="Tian Q."/>
            <person name="Mei H."/>
            <person name="Zhang T."/>
            <person name="Gao T."/>
            <person name="Zhang H."/>
        </authorList>
    </citation>
    <scope>NUCLEOTIDE SEQUENCE</scope>
    <source>
        <strain evidence="3">G01</strain>
    </source>
</reference>
<evidence type="ECO:0000313" key="3">
    <source>
        <dbReference type="EMBL" id="KAL0371572.1"/>
    </source>
</evidence>
<name>A0AAW2QUU4_9LAMI</name>
<dbReference type="AlphaFoldDB" id="A0AAW2QUU4"/>
<dbReference type="EMBL" id="JACGWK010000002">
    <property type="protein sequence ID" value="KAL0371572.1"/>
    <property type="molecule type" value="Genomic_DNA"/>
</dbReference>
<dbReference type="Pfam" id="PF03171">
    <property type="entry name" value="2OG-FeII_Oxy"/>
    <property type="match status" value="1"/>
</dbReference>
<reference evidence="3" key="1">
    <citation type="submission" date="2020-06" db="EMBL/GenBank/DDBJ databases">
        <authorList>
            <person name="Li T."/>
            <person name="Hu X."/>
            <person name="Zhang T."/>
            <person name="Song X."/>
            <person name="Zhang H."/>
            <person name="Dai N."/>
            <person name="Sheng W."/>
            <person name="Hou X."/>
            <person name="Wei L."/>
        </authorList>
    </citation>
    <scope>NUCLEOTIDE SEQUENCE</scope>
    <source>
        <strain evidence="3">G01</strain>
        <tissue evidence="3">Leaf</tissue>
    </source>
</reference>
<dbReference type="GO" id="GO:0016491">
    <property type="term" value="F:oxidoreductase activity"/>
    <property type="evidence" value="ECO:0007669"/>
    <property type="project" value="UniProtKB-KW"/>
</dbReference>
<comment type="similarity">
    <text evidence="1">Belongs to the iron/ascorbate-dependent oxidoreductase family.</text>
</comment>
<dbReference type="GO" id="GO:0046872">
    <property type="term" value="F:metal ion binding"/>
    <property type="evidence" value="ECO:0007669"/>
    <property type="project" value="UniProtKB-KW"/>
</dbReference>
<keyword evidence="1" id="KW-0560">Oxidoreductase</keyword>
<dbReference type="PANTHER" id="PTHR47990">
    <property type="entry name" value="2-OXOGLUTARATE (2OG) AND FE(II)-DEPENDENT OXYGENASE SUPERFAMILY PROTEIN-RELATED"/>
    <property type="match status" value="1"/>
</dbReference>
<evidence type="ECO:0000259" key="2">
    <source>
        <dbReference type="PROSITE" id="PS51471"/>
    </source>
</evidence>
<dbReference type="InterPro" id="IPR050231">
    <property type="entry name" value="Iron_ascorbate_oxido_reductase"/>
</dbReference>
<proteinExistence type="inferred from homology"/>
<dbReference type="SUPFAM" id="SSF51197">
    <property type="entry name" value="Clavaminate synthase-like"/>
    <property type="match status" value="1"/>
</dbReference>
<keyword evidence="1" id="KW-0479">Metal-binding</keyword>